<evidence type="ECO:0000313" key="2">
    <source>
        <dbReference type="Proteomes" id="UP000789405"/>
    </source>
</evidence>
<feature type="non-terminal residue" evidence="1">
    <location>
        <position position="1"/>
    </location>
</feature>
<sequence>LEVEDTITSAEPFSGEMLSPKKIDVGLPNDIYNTLVEYYNNAYNTEFLSITESVQRNIDDNIIVQPQ</sequence>
<reference evidence="1" key="1">
    <citation type="submission" date="2021-06" db="EMBL/GenBank/DDBJ databases">
        <authorList>
            <person name="Kallberg Y."/>
            <person name="Tangrot J."/>
            <person name="Rosling A."/>
        </authorList>
    </citation>
    <scope>NUCLEOTIDE SEQUENCE</scope>
    <source>
        <strain evidence="1">MA453B</strain>
    </source>
</reference>
<dbReference type="EMBL" id="CAJVPY010036879">
    <property type="protein sequence ID" value="CAG8802409.1"/>
    <property type="molecule type" value="Genomic_DNA"/>
</dbReference>
<organism evidence="1 2">
    <name type="scientific">Dentiscutata erythropus</name>
    <dbReference type="NCBI Taxonomy" id="1348616"/>
    <lineage>
        <taxon>Eukaryota</taxon>
        <taxon>Fungi</taxon>
        <taxon>Fungi incertae sedis</taxon>
        <taxon>Mucoromycota</taxon>
        <taxon>Glomeromycotina</taxon>
        <taxon>Glomeromycetes</taxon>
        <taxon>Diversisporales</taxon>
        <taxon>Gigasporaceae</taxon>
        <taxon>Dentiscutata</taxon>
    </lineage>
</organism>
<evidence type="ECO:0000313" key="1">
    <source>
        <dbReference type="EMBL" id="CAG8802409.1"/>
    </source>
</evidence>
<dbReference type="OrthoDB" id="2425894at2759"/>
<comment type="caution">
    <text evidence="1">The sequence shown here is derived from an EMBL/GenBank/DDBJ whole genome shotgun (WGS) entry which is preliminary data.</text>
</comment>
<gene>
    <name evidence="1" type="ORF">DERYTH_LOCUS23673</name>
</gene>
<name>A0A9N9K1E5_9GLOM</name>
<feature type="non-terminal residue" evidence="1">
    <location>
        <position position="67"/>
    </location>
</feature>
<accession>A0A9N9K1E5</accession>
<dbReference type="Proteomes" id="UP000789405">
    <property type="component" value="Unassembled WGS sequence"/>
</dbReference>
<dbReference type="AlphaFoldDB" id="A0A9N9K1E5"/>
<keyword evidence="2" id="KW-1185">Reference proteome</keyword>
<proteinExistence type="predicted"/>
<protein>
    <submittedName>
        <fullName evidence="1">15785_t:CDS:1</fullName>
    </submittedName>
</protein>